<dbReference type="InterPro" id="IPR018028">
    <property type="entry name" value="Catalase"/>
</dbReference>
<keyword evidence="5" id="KW-0560">Oxidoreductase</keyword>
<dbReference type="PANTHER" id="PTHR11465">
    <property type="entry name" value="CATALASE"/>
    <property type="match status" value="1"/>
</dbReference>
<keyword evidence="7" id="KW-0376">Hydrogen peroxide</keyword>
<evidence type="ECO:0000313" key="9">
    <source>
        <dbReference type="EMBL" id="KAJ8927344.1"/>
    </source>
</evidence>
<sequence>MTPAQAKQQKFNPFDITKVWPHEQFPLIPVGKLVLNRNPSNFFSDVEQIAFNPNNLTPGIGASPDRLLQGRLWAYQDTQFYRLGVNYTQLPVNNSLNRVSISCIIDNQGGAPNWHPNSFGGPNVDPNAKYWTPPPEHVEGDVDYHDLGDDDNYSQPRVFWNKVLSDGAKTRLVKNLSGTLKLTTEEIRNRAIKMFTNVDENFGQKLTIALQEEKMVYL</sequence>
<organism evidence="9 10">
    <name type="scientific">Rhamnusium bicolor</name>
    <dbReference type="NCBI Taxonomy" id="1586634"/>
    <lineage>
        <taxon>Eukaryota</taxon>
        <taxon>Metazoa</taxon>
        <taxon>Ecdysozoa</taxon>
        <taxon>Arthropoda</taxon>
        <taxon>Hexapoda</taxon>
        <taxon>Insecta</taxon>
        <taxon>Pterygota</taxon>
        <taxon>Neoptera</taxon>
        <taxon>Endopterygota</taxon>
        <taxon>Coleoptera</taxon>
        <taxon>Polyphaga</taxon>
        <taxon>Cucujiformia</taxon>
        <taxon>Chrysomeloidea</taxon>
        <taxon>Cerambycidae</taxon>
        <taxon>Lepturinae</taxon>
        <taxon>Rhagiini</taxon>
        <taxon>Rhamnusium</taxon>
    </lineage>
</organism>
<dbReference type="GO" id="GO:0004096">
    <property type="term" value="F:catalase activity"/>
    <property type="evidence" value="ECO:0007669"/>
    <property type="project" value="UniProtKB-EC"/>
</dbReference>
<gene>
    <name evidence="9" type="ORF">NQ314_020192</name>
</gene>
<comment type="similarity">
    <text evidence="1">Belongs to the catalase family.</text>
</comment>
<dbReference type="GO" id="GO:0042744">
    <property type="term" value="P:hydrogen peroxide catabolic process"/>
    <property type="evidence" value="ECO:0007669"/>
    <property type="project" value="UniProtKB-KW"/>
</dbReference>
<protein>
    <recommendedName>
        <fullName evidence="8">Catalase core domain-containing protein</fullName>
    </recommendedName>
</protein>
<evidence type="ECO:0000259" key="8">
    <source>
        <dbReference type="SMART" id="SM01060"/>
    </source>
</evidence>
<dbReference type="AlphaFoldDB" id="A0AAV8WLF9"/>
<keyword evidence="3" id="KW-0349">Heme</keyword>
<dbReference type="Pfam" id="PF06628">
    <property type="entry name" value="Catalase-rel"/>
    <property type="match status" value="1"/>
</dbReference>
<dbReference type="GO" id="GO:0005739">
    <property type="term" value="C:mitochondrion"/>
    <property type="evidence" value="ECO:0007669"/>
    <property type="project" value="TreeGrafter"/>
</dbReference>
<dbReference type="GO" id="GO:0042542">
    <property type="term" value="P:response to hydrogen peroxide"/>
    <property type="evidence" value="ECO:0007669"/>
    <property type="project" value="TreeGrafter"/>
</dbReference>
<proteinExistence type="inferred from homology"/>
<evidence type="ECO:0000256" key="1">
    <source>
        <dbReference type="ARBA" id="ARBA00005329"/>
    </source>
</evidence>
<dbReference type="PRINTS" id="PR00067">
    <property type="entry name" value="CATALASE"/>
</dbReference>
<evidence type="ECO:0000256" key="7">
    <source>
        <dbReference type="ARBA" id="ARBA00023324"/>
    </source>
</evidence>
<evidence type="ECO:0000256" key="4">
    <source>
        <dbReference type="ARBA" id="ARBA00022723"/>
    </source>
</evidence>
<reference evidence="9" key="1">
    <citation type="journal article" date="2023" name="Insect Mol. Biol.">
        <title>Genome sequencing provides insights into the evolution of gene families encoding plant cell wall-degrading enzymes in longhorned beetles.</title>
        <authorList>
            <person name="Shin N.R."/>
            <person name="Okamura Y."/>
            <person name="Kirsch R."/>
            <person name="Pauchet Y."/>
        </authorList>
    </citation>
    <scope>NUCLEOTIDE SEQUENCE</scope>
    <source>
        <strain evidence="9">RBIC_L_NR</strain>
    </source>
</reference>
<dbReference type="EMBL" id="JANEYF010005668">
    <property type="protein sequence ID" value="KAJ8927344.1"/>
    <property type="molecule type" value="Genomic_DNA"/>
</dbReference>
<evidence type="ECO:0000256" key="5">
    <source>
        <dbReference type="ARBA" id="ARBA00023002"/>
    </source>
</evidence>
<dbReference type="Proteomes" id="UP001162156">
    <property type="component" value="Unassembled WGS sequence"/>
</dbReference>
<dbReference type="InterPro" id="IPR011614">
    <property type="entry name" value="Catalase_core"/>
</dbReference>
<dbReference type="Gene3D" id="2.40.180.10">
    <property type="entry name" value="Catalase core domain"/>
    <property type="match status" value="1"/>
</dbReference>
<feature type="domain" description="Catalase core" evidence="8">
    <location>
        <begin position="1"/>
        <end position="123"/>
    </location>
</feature>
<dbReference type="Pfam" id="PF00199">
    <property type="entry name" value="Catalase"/>
    <property type="match status" value="1"/>
</dbReference>
<dbReference type="SUPFAM" id="SSF56634">
    <property type="entry name" value="Heme-dependent catalase-like"/>
    <property type="match status" value="1"/>
</dbReference>
<evidence type="ECO:0000256" key="3">
    <source>
        <dbReference type="ARBA" id="ARBA00022617"/>
    </source>
</evidence>
<dbReference type="PANTHER" id="PTHR11465:SF9">
    <property type="entry name" value="CATALASE"/>
    <property type="match status" value="1"/>
</dbReference>
<evidence type="ECO:0000313" key="10">
    <source>
        <dbReference type="Proteomes" id="UP001162156"/>
    </source>
</evidence>
<accession>A0AAV8WLF9</accession>
<keyword evidence="10" id="KW-1185">Reference proteome</keyword>
<dbReference type="InterPro" id="IPR020835">
    <property type="entry name" value="Catalase_sf"/>
</dbReference>
<dbReference type="InterPro" id="IPR010582">
    <property type="entry name" value="Catalase_immune_responsive"/>
</dbReference>
<dbReference type="PROSITE" id="PS51402">
    <property type="entry name" value="CATALASE_3"/>
    <property type="match status" value="1"/>
</dbReference>
<evidence type="ECO:0000256" key="6">
    <source>
        <dbReference type="ARBA" id="ARBA00023004"/>
    </source>
</evidence>
<keyword evidence="6" id="KW-0408">Iron</keyword>
<dbReference type="SMART" id="SM01060">
    <property type="entry name" value="Catalase"/>
    <property type="match status" value="1"/>
</dbReference>
<name>A0AAV8WLF9_9CUCU</name>
<keyword evidence="2" id="KW-0575">Peroxidase</keyword>
<comment type="caution">
    <text evidence="9">The sequence shown here is derived from an EMBL/GenBank/DDBJ whole genome shotgun (WGS) entry which is preliminary data.</text>
</comment>
<dbReference type="GO" id="GO:0046872">
    <property type="term" value="F:metal ion binding"/>
    <property type="evidence" value="ECO:0007669"/>
    <property type="project" value="UniProtKB-KW"/>
</dbReference>
<evidence type="ECO:0000256" key="2">
    <source>
        <dbReference type="ARBA" id="ARBA00022559"/>
    </source>
</evidence>
<keyword evidence="4" id="KW-0479">Metal-binding</keyword>
<dbReference type="GO" id="GO:0005777">
    <property type="term" value="C:peroxisome"/>
    <property type="evidence" value="ECO:0007669"/>
    <property type="project" value="TreeGrafter"/>
</dbReference>
<dbReference type="GO" id="GO:0020037">
    <property type="term" value="F:heme binding"/>
    <property type="evidence" value="ECO:0007669"/>
    <property type="project" value="InterPro"/>
</dbReference>